<keyword evidence="1" id="KW-0547">Nucleotide-binding</keyword>
<dbReference type="GO" id="GO:0006355">
    <property type="term" value="P:regulation of DNA-templated transcription"/>
    <property type="evidence" value="ECO:0007669"/>
    <property type="project" value="InterPro"/>
</dbReference>
<gene>
    <name evidence="8" type="ORF">IPN91_08405</name>
</gene>
<dbReference type="Proteomes" id="UP000709959">
    <property type="component" value="Unassembled WGS sequence"/>
</dbReference>
<dbReference type="AlphaFoldDB" id="A0A936F1Y9"/>
<dbReference type="SMART" id="SM00382">
    <property type="entry name" value="AAA"/>
    <property type="match status" value="1"/>
</dbReference>
<dbReference type="PROSITE" id="PS50045">
    <property type="entry name" value="SIGMA54_INTERACT_4"/>
    <property type="match status" value="1"/>
</dbReference>
<dbReference type="EMBL" id="JADKCH010000007">
    <property type="protein sequence ID" value="MBK8572654.1"/>
    <property type="molecule type" value="Genomic_DNA"/>
</dbReference>
<dbReference type="InterPro" id="IPR000014">
    <property type="entry name" value="PAS"/>
</dbReference>
<dbReference type="PROSITE" id="PS00688">
    <property type="entry name" value="SIGMA54_INTERACT_3"/>
    <property type="match status" value="1"/>
</dbReference>
<keyword evidence="4" id="KW-0804">Transcription</keyword>
<dbReference type="PROSITE" id="PS00675">
    <property type="entry name" value="SIGMA54_INTERACT_1"/>
    <property type="match status" value="1"/>
</dbReference>
<dbReference type="PANTHER" id="PTHR32071:SF57">
    <property type="entry name" value="C4-DICARBOXYLATE TRANSPORT TRANSCRIPTIONAL REGULATORY PROTEIN DCTD"/>
    <property type="match status" value="1"/>
</dbReference>
<dbReference type="SMART" id="SM00086">
    <property type="entry name" value="PAC"/>
    <property type="match status" value="1"/>
</dbReference>
<dbReference type="GO" id="GO:0005524">
    <property type="term" value="F:ATP binding"/>
    <property type="evidence" value="ECO:0007669"/>
    <property type="project" value="UniProtKB-KW"/>
</dbReference>
<feature type="domain" description="Sigma-54 factor interaction" evidence="6">
    <location>
        <begin position="550"/>
        <end position="779"/>
    </location>
</feature>
<dbReference type="Gene3D" id="1.10.10.60">
    <property type="entry name" value="Homeodomain-like"/>
    <property type="match status" value="1"/>
</dbReference>
<dbReference type="Pfam" id="PF25601">
    <property type="entry name" value="AAA_lid_14"/>
    <property type="match status" value="1"/>
</dbReference>
<dbReference type="InterPro" id="IPR002197">
    <property type="entry name" value="HTH_Fis"/>
</dbReference>
<dbReference type="Pfam" id="PF02954">
    <property type="entry name" value="HTH_8"/>
    <property type="match status" value="1"/>
</dbReference>
<evidence type="ECO:0000256" key="1">
    <source>
        <dbReference type="ARBA" id="ARBA00022741"/>
    </source>
</evidence>
<dbReference type="CDD" id="cd00009">
    <property type="entry name" value="AAA"/>
    <property type="match status" value="1"/>
</dbReference>
<evidence type="ECO:0000313" key="8">
    <source>
        <dbReference type="EMBL" id="MBK8572654.1"/>
    </source>
</evidence>
<dbReference type="PANTHER" id="PTHR32071">
    <property type="entry name" value="TRANSCRIPTIONAL REGULATORY PROTEIN"/>
    <property type="match status" value="1"/>
</dbReference>
<dbReference type="InterPro" id="IPR058031">
    <property type="entry name" value="AAA_lid_NorR"/>
</dbReference>
<keyword evidence="2" id="KW-0067">ATP-binding</keyword>
<evidence type="ECO:0000259" key="7">
    <source>
        <dbReference type="PROSITE" id="PS50113"/>
    </source>
</evidence>
<dbReference type="CDD" id="cd00130">
    <property type="entry name" value="PAS"/>
    <property type="match status" value="1"/>
</dbReference>
<comment type="caution">
    <text evidence="8">The sequence shown here is derived from an EMBL/GenBank/DDBJ whole genome shotgun (WGS) entry which is preliminary data.</text>
</comment>
<feature type="domain" description="PAC" evidence="7">
    <location>
        <begin position="466"/>
        <end position="518"/>
    </location>
</feature>
<dbReference type="InterPro" id="IPR025944">
    <property type="entry name" value="Sigma_54_int_dom_CS"/>
</dbReference>
<dbReference type="Pfam" id="PF08447">
    <property type="entry name" value="PAS_3"/>
    <property type="match status" value="1"/>
</dbReference>
<dbReference type="Gene3D" id="3.40.50.2300">
    <property type="match status" value="2"/>
</dbReference>
<dbReference type="InterPro" id="IPR035965">
    <property type="entry name" value="PAS-like_dom_sf"/>
</dbReference>
<dbReference type="Gene3D" id="3.40.50.300">
    <property type="entry name" value="P-loop containing nucleotide triphosphate hydrolases"/>
    <property type="match status" value="1"/>
</dbReference>
<dbReference type="InterPro" id="IPR001610">
    <property type="entry name" value="PAC"/>
</dbReference>
<dbReference type="InterPro" id="IPR009057">
    <property type="entry name" value="Homeodomain-like_sf"/>
</dbReference>
<dbReference type="InterPro" id="IPR003593">
    <property type="entry name" value="AAA+_ATPase"/>
</dbReference>
<feature type="signal peptide" evidence="5">
    <location>
        <begin position="1"/>
        <end position="29"/>
    </location>
</feature>
<dbReference type="PROSITE" id="PS50113">
    <property type="entry name" value="PAC"/>
    <property type="match status" value="1"/>
</dbReference>
<keyword evidence="3" id="KW-0805">Transcription regulation</keyword>
<keyword evidence="5" id="KW-0732">Signal</keyword>
<evidence type="ECO:0000256" key="5">
    <source>
        <dbReference type="SAM" id="SignalP"/>
    </source>
</evidence>
<dbReference type="SUPFAM" id="SSF52540">
    <property type="entry name" value="P-loop containing nucleoside triphosphate hydrolases"/>
    <property type="match status" value="1"/>
</dbReference>
<evidence type="ECO:0000313" key="9">
    <source>
        <dbReference type="Proteomes" id="UP000709959"/>
    </source>
</evidence>
<dbReference type="Gene3D" id="3.30.450.20">
    <property type="entry name" value="PAS domain"/>
    <property type="match status" value="1"/>
</dbReference>
<evidence type="ECO:0000256" key="2">
    <source>
        <dbReference type="ARBA" id="ARBA00022840"/>
    </source>
</evidence>
<dbReference type="SUPFAM" id="SSF46689">
    <property type="entry name" value="Homeodomain-like"/>
    <property type="match status" value="1"/>
</dbReference>
<accession>A0A936F1Y9</accession>
<dbReference type="InterPro" id="IPR002078">
    <property type="entry name" value="Sigma_54_int"/>
</dbReference>
<reference evidence="8 9" key="1">
    <citation type="submission" date="2020-10" db="EMBL/GenBank/DDBJ databases">
        <title>Connecting structure to function with the recovery of over 1000 high-quality activated sludge metagenome-assembled genomes encoding full-length rRNA genes using long-read sequencing.</title>
        <authorList>
            <person name="Singleton C.M."/>
            <person name="Petriglieri F."/>
            <person name="Kristensen J.M."/>
            <person name="Kirkegaard R.H."/>
            <person name="Michaelsen T.Y."/>
            <person name="Andersen M.H."/>
            <person name="Karst S.M."/>
            <person name="Dueholm M.S."/>
            <person name="Nielsen P.H."/>
            <person name="Albertsen M."/>
        </authorList>
    </citation>
    <scope>NUCLEOTIDE SEQUENCE [LARGE SCALE GENOMIC DNA]</scope>
    <source>
        <strain evidence="8">OdNE_18-Q3-R46-58_MAXAC.008</strain>
    </source>
</reference>
<protein>
    <submittedName>
        <fullName evidence="8">Sigma 54-interacting transcriptional regulator</fullName>
    </submittedName>
</protein>
<feature type="chain" id="PRO_5037506213" evidence="5">
    <location>
        <begin position="30"/>
        <end position="858"/>
    </location>
</feature>
<name>A0A936F1Y9_9BACT</name>
<dbReference type="InterPro" id="IPR025662">
    <property type="entry name" value="Sigma_54_int_dom_ATP-bd_1"/>
</dbReference>
<dbReference type="InterPro" id="IPR013655">
    <property type="entry name" value="PAS_fold_3"/>
</dbReference>
<evidence type="ECO:0000256" key="3">
    <source>
        <dbReference type="ARBA" id="ARBA00023015"/>
    </source>
</evidence>
<dbReference type="InterPro" id="IPR000700">
    <property type="entry name" value="PAS-assoc_C"/>
</dbReference>
<dbReference type="Pfam" id="PF00158">
    <property type="entry name" value="Sigma54_activat"/>
    <property type="match status" value="1"/>
</dbReference>
<dbReference type="GO" id="GO:0043565">
    <property type="term" value="F:sequence-specific DNA binding"/>
    <property type="evidence" value="ECO:0007669"/>
    <property type="project" value="InterPro"/>
</dbReference>
<sequence>MPFPCRWTWLSNWARVAATLALALVPALAESGHGTRPKAPRKTAVVLYSLPQDVPGLRELSTAINEGLQKDSSDPLDVYSEYTGLDRFASPTYDASLLTLYNEKYAARKVDLLVVVGPTALEFVLSKKFLPGTPIVTCYIARRFVEAARLRRPDLTGALPANNAPRTIEMMLAMYPQTRRIQVVLGASDYERNQAEMGRIIFSSFSGRIGLEYLNDLTLEQIQTKVRALPDDDLVLFGSLLKDAGGREFYTNEALSAISAASRRPVFGLLTEDLGDGILGGVLLSMELSGRDSAQLGRRILQGESAAAIPLVADAGMAPMFDWRQVRRWGLRENQLPPGTLLRFKKVSLWDAYWKEISLGLGVILLETLLVTGLIIQLRRRKRIERELADAETRYRTVADFTHDWEFWQRPDGGFDYLSPACARVSGFAPEAFRAEPSLFAELVVEEDRPAWTAHQAEALGAKEPAALEYRIHNQAGELRWVEQTNNPVRLEGGHSAGTRGSIRDITARKQGELELKQAYQEIGVLKDQLEAENTYYREKIQAVEGSSELVGQSDPMKYLLFRIRQVAPSETTVLIQGETGTGKELVAEAIHHLGPRKERTLVKVNCAALPPGLAESELFGHERGAFTGAQTLRKGRFELADGATLFLDEVGELSPDVQAKLLRVLQDGEYQRVGGTRTLQADVRVVAATNRDLAKEVAKGRFREDLWYRLNVFPISVPPLRQRKEDIPMLAQFFLDRFCQKLGRSPLDLPRSVVQALQAYGWPGNVRELQNLIEQAVLVSEGPMLRLPDRLGPAPSGPVGSGLLPGLVEVEREHIVKVLDATNWKVEGAKGAADILGLAPSTLRSRMQKLGIERRED</sequence>
<evidence type="ECO:0000256" key="4">
    <source>
        <dbReference type="ARBA" id="ARBA00023163"/>
    </source>
</evidence>
<dbReference type="SUPFAM" id="SSF55785">
    <property type="entry name" value="PYP-like sensor domain (PAS domain)"/>
    <property type="match status" value="1"/>
</dbReference>
<dbReference type="InterPro" id="IPR027417">
    <property type="entry name" value="P-loop_NTPase"/>
</dbReference>
<organism evidence="8 9">
    <name type="scientific">Candidatus Geothrix odensensis</name>
    <dbReference type="NCBI Taxonomy" id="2954440"/>
    <lineage>
        <taxon>Bacteria</taxon>
        <taxon>Pseudomonadati</taxon>
        <taxon>Acidobacteriota</taxon>
        <taxon>Holophagae</taxon>
        <taxon>Holophagales</taxon>
        <taxon>Holophagaceae</taxon>
        <taxon>Geothrix</taxon>
    </lineage>
</organism>
<dbReference type="NCBIfam" id="TIGR00229">
    <property type="entry name" value="sensory_box"/>
    <property type="match status" value="1"/>
</dbReference>
<dbReference type="Gene3D" id="1.10.8.60">
    <property type="match status" value="1"/>
</dbReference>
<dbReference type="FunFam" id="3.40.50.300:FF:000006">
    <property type="entry name" value="DNA-binding transcriptional regulator NtrC"/>
    <property type="match status" value="1"/>
</dbReference>
<evidence type="ECO:0000259" key="6">
    <source>
        <dbReference type="PROSITE" id="PS50045"/>
    </source>
</evidence>
<proteinExistence type="predicted"/>